<accession>A0A3S3NW06</accession>
<sequence length="269" mass="30265">MSKIKKFRDWFASFESRDLSPIVCSSSDFNLDFYSENFDKCIVVNESGNIFNRKVEREIYGIDNVSRIYDHLVPTTNNATGNVSWKTLDAIKDAMNSDNPHMIINAIDIPIPESIILFPKLLDEFAAENLIADTSKTVGNEFVDSYNRRCGLVYSMKGSLTSSHIDFGCANYFHIITGEKLWAVSLFTEENMALFSNCDINNLSFHPSERLPERTYLFRLKPGDTLFMPAGAIHTVYTEKTTEGFGSTLLPVIGGSIILRVMQTDGFSS</sequence>
<protein>
    <submittedName>
        <fullName evidence="2">Lysine-specific demethylase 7B-like protein</fullName>
    </submittedName>
</protein>
<feature type="domain" description="JmjC" evidence="1">
    <location>
        <begin position="117"/>
        <end position="266"/>
    </location>
</feature>
<keyword evidence="2" id="KW-0808">Transferase</keyword>
<dbReference type="SMART" id="SM00558">
    <property type="entry name" value="JmjC"/>
    <property type="match status" value="1"/>
</dbReference>
<keyword evidence="2" id="KW-0489">Methyltransferase</keyword>
<dbReference type="Proteomes" id="UP000285301">
    <property type="component" value="Unassembled WGS sequence"/>
</dbReference>
<proteinExistence type="predicted"/>
<dbReference type="InterPro" id="IPR003347">
    <property type="entry name" value="JmjC_dom"/>
</dbReference>
<dbReference type="AlphaFoldDB" id="A0A3S3NW06"/>
<organism evidence="2 3">
    <name type="scientific">Dinothrombium tinctorium</name>
    <dbReference type="NCBI Taxonomy" id="1965070"/>
    <lineage>
        <taxon>Eukaryota</taxon>
        <taxon>Metazoa</taxon>
        <taxon>Ecdysozoa</taxon>
        <taxon>Arthropoda</taxon>
        <taxon>Chelicerata</taxon>
        <taxon>Arachnida</taxon>
        <taxon>Acari</taxon>
        <taxon>Acariformes</taxon>
        <taxon>Trombidiformes</taxon>
        <taxon>Prostigmata</taxon>
        <taxon>Anystina</taxon>
        <taxon>Parasitengona</taxon>
        <taxon>Trombidioidea</taxon>
        <taxon>Trombidiidae</taxon>
        <taxon>Dinothrombium</taxon>
    </lineage>
</organism>
<gene>
    <name evidence="2" type="ORF">B4U79_18744</name>
</gene>
<dbReference type="GO" id="GO:0032259">
    <property type="term" value="P:methylation"/>
    <property type="evidence" value="ECO:0007669"/>
    <property type="project" value="UniProtKB-KW"/>
</dbReference>
<dbReference type="EMBL" id="NCKU01013498">
    <property type="protein sequence ID" value="RWR99811.1"/>
    <property type="molecule type" value="Genomic_DNA"/>
</dbReference>
<dbReference type="STRING" id="1965070.A0A3S3NW06"/>
<dbReference type="GO" id="GO:0008168">
    <property type="term" value="F:methyltransferase activity"/>
    <property type="evidence" value="ECO:0007669"/>
    <property type="project" value="UniProtKB-KW"/>
</dbReference>
<evidence type="ECO:0000313" key="2">
    <source>
        <dbReference type="EMBL" id="RWR99811.1"/>
    </source>
</evidence>
<name>A0A3S3NW06_9ACAR</name>
<dbReference type="OrthoDB" id="5876800at2759"/>
<dbReference type="Gene3D" id="2.60.120.650">
    <property type="entry name" value="Cupin"/>
    <property type="match status" value="1"/>
</dbReference>
<dbReference type="SUPFAM" id="SSF51197">
    <property type="entry name" value="Clavaminate synthase-like"/>
    <property type="match status" value="1"/>
</dbReference>
<reference evidence="2 3" key="1">
    <citation type="journal article" date="2018" name="Gigascience">
        <title>Genomes of trombidid mites reveal novel predicted allergens and laterally-transferred genes associated with secondary metabolism.</title>
        <authorList>
            <person name="Dong X."/>
            <person name="Chaisiri K."/>
            <person name="Xia D."/>
            <person name="Armstrong S.D."/>
            <person name="Fang Y."/>
            <person name="Donnelly M.J."/>
            <person name="Kadowaki T."/>
            <person name="McGarry J.W."/>
            <person name="Darby A.C."/>
            <person name="Makepeace B.L."/>
        </authorList>
    </citation>
    <scope>NUCLEOTIDE SEQUENCE [LARGE SCALE GENOMIC DNA]</scope>
    <source>
        <strain evidence="2">UoL-WK</strain>
    </source>
</reference>
<dbReference type="PROSITE" id="PS51184">
    <property type="entry name" value="JMJC"/>
    <property type="match status" value="1"/>
</dbReference>
<evidence type="ECO:0000259" key="1">
    <source>
        <dbReference type="PROSITE" id="PS51184"/>
    </source>
</evidence>
<evidence type="ECO:0000313" key="3">
    <source>
        <dbReference type="Proteomes" id="UP000285301"/>
    </source>
</evidence>
<comment type="caution">
    <text evidence="2">The sequence shown here is derived from an EMBL/GenBank/DDBJ whole genome shotgun (WGS) entry which is preliminary data.</text>
</comment>
<keyword evidence="3" id="KW-1185">Reference proteome</keyword>